<proteinExistence type="predicted"/>
<evidence type="ECO:0000313" key="2">
    <source>
        <dbReference type="Proteomes" id="UP001595812"/>
    </source>
</evidence>
<protein>
    <recommendedName>
        <fullName evidence="3">Pentapeptide repeat protein</fullName>
    </recommendedName>
</protein>
<dbReference type="EMBL" id="JBHSAT010000019">
    <property type="protein sequence ID" value="MFC3877753.1"/>
    <property type="molecule type" value="Genomic_DNA"/>
</dbReference>
<name>A0ABV8AI75_9FLAO</name>
<dbReference type="Proteomes" id="UP001595812">
    <property type="component" value="Unassembled WGS sequence"/>
</dbReference>
<accession>A0ABV8AI75</accession>
<comment type="caution">
    <text evidence="1">The sequence shown here is derived from an EMBL/GenBank/DDBJ whole genome shotgun (WGS) entry which is preliminary data.</text>
</comment>
<keyword evidence="2" id="KW-1185">Reference proteome</keyword>
<evidence type="ECO:0000313" key="1">
    <source>
        <dbReference type="EMBL" id="MFC3877753.1"/>
    </source>
</evidence>
<sequence length="224" mass="25985">MSILNKLFGREKNFDFNKDLKSAKKEKLLPNSTAHGFPIHKRHREKIINKIVEIDAKEFVGSFLECHFIDCEIKIRCSAKYTYVLTNKCTFENCLIWAHTKQIGGNWNPKFKNCSFKGRFELRFENKLISCDFSQAKISTVGLLKNNTLDEITGVTYPTIAILDLKNKMSELDKIETTDSFKDFIWASKTDSGLVIVNLEEFTDTPQELWNKLKNLDFIKTQLK</sequence>
<organism evidence="1 2">
    <name type="scientific">Winogradskyella maritima</name>
    <dbReference type="NCBI Taxonomy" id="1517766"/>
    <lineage>
        <taxon>Bacteria</taxon>
        <taxon>Pseudomonadati</taxon>
        <taxon>Bacteroidota</taxon>
        <taxon>Flavobacteriia</taxon>
        <taxon>Flavobacteriales</taxon>
        <taxon>Flavobacteriaceae</taxon>
        <taxon>Winogradskyella</taxon>
    </lineage>
</organism>
<evidence type="ECO:0008006" key="3">
    <source>
        <dbReference type="Google" id="ProtNLM"/>
    </source>
</evidence>
<dbReference type="RefSeq" id="WP_386100769.1">
    <property type="nucleotide sequence ID" value="NZ_JBHSAT010000019.1"/>
</dbReference>
<gene>
    <name evidence="1" type="ORF">ACFOSX_10995</name>
</gene>
<reference evidence="2" key="1">
    <citation type="journal article" date="2019" name="Int. J. Syst. Evol. Microbiol.">
        <title>The Global Catalogue of Microorganisms (GCM) 10K type strain sequencing project: providing services to taxonomists for standard genome sequencing and annotation.</title>
        <authorList>
            <consortium name="The Broad Institute Genomics Platform"/>
            <consortium name="The Broad Institute Genome Sequencing Center for Infectious Disease"/>
            <person name="Wu L."/>
            <person name="Ma J."/>
        </authorList>
    </citation>
    <scope>NUCLEOTIDE SEQUENCE [LARGE SCALE GENOMIC DNA]</scope>
    <source>
        <strain evidence="2">CECT 8979</strain>
    </source>
</reference>